<dbReference type="Pfam" id="PF03853">
    <property type="entry name" value="YjeF_N"/>
    <property type="match status" value="1"/>
</dbReference>
<keyword evidence="9 18" id="KW-0630">Potassium</keyword>
<organism evidence="22 23">
    <name type="scientific">Acetobacter lovaniensis</name>
    <dbReference type="NCBI Taxonomy" id="104100"/>
    <lineage>
        <taxon>Bacteria</taxon>
        <taxon>Pseudomonadati</taxon>
        <taxon>Pseudomonadota</taxon>
        <taxon>Alphaproteobacteria</taxon>
        <taxon>Acetobacterales</taxon>
        <taxon>Acetobacteraceae</taxon>
        <taxon>Acetobacter</taxon>
    </lineage>
</organism>
<evidence type="ECO:0000256" key="4">
    <source>
        <dbReference type="ARBA" id="ARBA00009524"/>
    </source>
</evidence>
<evidence type="ECO:0000256" key="3">
    <source>
        <dbReference type="ARBA" id="ARBA00006001"/>
    </source>
</evidence>
<dbReference type="Gene3D" id="3.40.50.10260">
    <property type="entry name" value="YjeF N-terminal domain"/>
    <property type="match status" value="1"/>
</dbReference>
<dbReference type="Pfam" id="PF01256">
    <property type="entry name" value="Carb_kinase"/>
    <property type="match status" value="1"/>
</dbReference>
<dbReference type="GO" id="GO:0052856">
    <property type="term" value="F:NAD(P)HX epimerase activity"/>
    <property type="evidence" value="ECO:0007669"/>
    <property type="project" value="UniProtKB-UniRule"/>
</dbReference>
<feature type="binding site" evidence="17">
    <location>
        <begin position="444"/>
        <end position="448"/>
    </location>
    <ligand>
        <name>AMP</name>
        <dbReference type="ChEBI" id="CHEBI:456215"/>
    </ligand>
</feature>
<dbReference type="InterPro" id="IPR017953">
    <property type="entry name" value="Carbohydrate_kinase_pred_CS"/>
</dbReference>
<evidence type="ECO:0000256" key="18">
    <source>
        <dbReference type="HAMAP-Rule" id="MF_01966"/>
    </source>
</evidence>
<evidence type="ECO:0000313" key="23">
    <source>
        <dbReference type="Proteomes" id="UP000578000"/>
    </source>
</evidence>
<dbReference type="InterPro" id="IPR000631">
    <property type="entry name" value="CARKD"/>
</dbReference>
<dbReference type="GO" id="GO:0110051">
    <property type="term" value="P:metabolite repair"/>
    <property type="evidence" value="ECO:0007669"/>
    <property type="project" value="TreeGrafter"/>
</dbReference>
<dbReference type="InterPro" id="IPR004443">
    <property type="entry name" value="YjeF_N_dom"/>
</dbReference>
<comment type="cofactor">
    <cofactor evidence="17">
        <name>Mg(2+)</name>
        <dbReference type="ChEBI" id="CHEBI:18420"/>
    </cofactor>
</comment>
<evidence type="ECO:0000256" key="11">
    <source>
        <dbReference type="ARBA" id="ARBA00023235"/>
    </source>
</evidence>
<evidence type="ECO:0000256" key="16">
    <source>
        <dbReference type="ARBA" id="ARBA00049209"/>
    </source>
</evidence>
<comment type="similarity">
    <text evidence="17">Belongs to the NnrD/CARKD family.</text>
</comment>
<comment type="function">
    <text evidence="14 19">Bifunctional enzyme that catalyzes the epimerization of the S- and R-forms of NAD(P)HX and the dehydration of the S-form of NAD(P)HX at the expense of ADP, which is converted to AMP. This allows the repair of both epimers of NAD(P)HX, a damaged form of NAD(P)H that is a result of enzymatic or heat-dependent hydration.</text>
</comment>
<feature type="domain" description="YjeF N-terminal" evidence="21">
    <location>
        <begin position="74"/>
        <end position="265"/>
    </location>
</feature>
<dbReference type="PANTHER" id="PTHR12592:SF0">
    <property type="entry name" value="ATP-DEPENDENT (S)-NAD(P)H-HYDRATE DEHYDRATASE"/>
    <property type="match status" value="1"/>
</dbReference>
<comment type="catalytic activity">
    <reaction evidence="2 18 19">
        <text>(6R)-NADPHX = (6S)-NADPHX</text>
        <dbReference type="Rhea" id="RHEA:32227"/>
        <dbReference type="ChEBI" id="CHEBI:64076"/>
        <dbReference type="ChEBI" id="CHEBI:64077"/>
        <dbReference type="EC" id="5.1.99.6"/>
    </reaction>
</comment>
<comment type="caution">
    <text evidence="22">The sequence shown here is derived from an EMBL/GenBank/DDBJ whole genome shotgun (WGS) entry which is preliminary data.</text>
</comment>
<feature type="binding site" evidence="17">
    <location>
        <position position="307"/>
    </location>
    <ligand>
        <name>(6S)-NADPHX</name>
        <dbReference type="ChEBI" id="CHEBI:64076"/>
    </ligand>
</feature>
<evidence type="ECO:0000256" key="6">
    <source>
        <dbReference type="ARBA" id="ARBA00022741"/>
    </source>
</evidence>
<dbReference type="GO" id="GO:0052855">
    <property type="term" value="F:ADP-dependent NAD(P)H-hydrate dehydratase activity"/>
    <property type="evidence" value="ECO:0007669"/>
    <property type="project" value="UniProtKB-UniRule"/>
</dbReference>
<feature type="binding site" evidence="17">
    <location>
        <position position="473"/>
    </location>
    <ligand>
        <name>AMP</name>
        <dbReference type="ChEBI" id="CHEBI:456215"/>
    </ligand>
</feature>
<accession>A0A841QDC3</accession>
<feature type="domain" description="YjeF C-terminal" evidence="20">
    <location>
        <begin position="273"/>
        <end position="537"/>
    </location>
</feature>
<dbReference type="NCBIfam" id="TIGR00197">
    <property type="entry name" value="yjeF_nterm"/>
    <property type="match status" value="1"/>
</dbReference>
<evidence type="ECO:0000259" key="20">
    <source>
        <dbReference type="PROSITE" id="PS51383"/>
    </source>
</evidence>
<dbReference type="GO" id="GO:0005524">
    <property type="term" value="F:ATP binding"/>
    <property type="evidence" value="ECO:0007669"/>
    <property type="project" value="UniProtKB-UniRule"/>
</dbReference>
<evidence type="ECO:0000256" key="8">
    <source>
        <dbReference type="ARBA" id="ARBA00022857"/>
    </source>
</evidence>
<keyword evidence="7 17" id="KW-0067">ATP-binding</keyword>
<dbReference type="EC" id="4.2.1.136" evidence="19"/>
<feature type="binding site" evidence="17">
    <location>
        <position position="474"/>
    </location>
    <ligand>
        <name>(6S)-NADPHX</name>
        <dbReference type="ChEBI" id="CHEBI:64076"/>
    </ligand>
</feature>
<comment type="catalytic activity">
    <reaction evidence="15 17 19">
        <text>(6S)-NADHX + ADP = AMP + phosphate + NADH + H(+)</text>
        <dbReference type="Rhea" id="RHEA:32223"/>
        <dbReference type="ChEBI" id="CHEBI:15378"/>
        <dbReference type="ChEBI" id="CHEBI:43474"/>
        <dbReference type="ChEBI" id="CHEBI:57945"/>
        <dbReference type="ChEBI" id="CHEBI:64074"/>
        <dbReference type="ChEBI" id="CHEBI:456215"/>
        <dbReference type="ChEBI" id="CHEBI:456216"/>
        <dbReference type="EC" id="4.2.1.136"/>
    </reaction>
</comment>
<dbReference type="PANTHER" id="PTHR12592">
    <property type="entry name" value="ATP-DEPENDENT (S)-NAD(P)H-HYDRATE DEHYDRATASE FAMILY MEMBER"/>
    <property type="match status" value="1"/>
</dbReference>
<dbReference type="PROSITE" id="PS51385">
    <property type="entry name" value="YJEF_N"/>
    <property type="match status" value="1"/>
</dbReference>
<comment type="catalytic activity">
    <reaction evidence="1 18 19">
        <text>(6R)-NADHX = (6S)-NADHX</text>
        <dbReference type="Rhea" id="RHEA:32215"/>
        <dbReference type="ChEBI" id="CHEBI:64074"/>
        <dbReference type="ChEBI" id="CHEBI:64075"/>
        <dbReference type="EC" id="5.1.99.6"/>
    </reaction>
</comment>
<comment type="caution">
    <text evidence="18">Lacks conserved residue(s) required for the propagation of feature annotation.</text>
</comment>
<evidence type="ECO:0000256" key="2">
    <source>
        <dbReference type="ARBA" id="ARBA00000909"/>
    </source>
</evidence>
<keyword evidence="11 18" id="KW-0413">Isomerase</keyword>
<dbReference type="CDD" id="cd01171">
    <property type="entry name" value="YXKO-related"/>
    <property type="match status" value="1"/>
</dbReference>
<proteinExistence type="inferred from homology"/>
<keyword evidence="22" id="KW-0418">Kinase</keyword>
<comment type="similarity">
    <text evidence="4 19">In the C-terminal section; belongs to the NnrD/CARKD family.</text>
</comment>
<feature type="binding site" evidence="18">
    <location>
        <position position="179"/>
    </location>
    <ligand>
        <name>K(+)</name>
        <dbReference type="ChEBI" id="CHEBI:29103"/>
    </ligand>
</feature>
<keyword evidence="10 17" id="KW-0520">NAD</keyword>
<dbReference type="HAMAP" id="MF_01965">
    <property type="entry name" value="NADHX_dehydratase"/>
    <property type="match status" value="1"/>
</dbReference>
<evidence type="ECO:0000256" key="9">
    <source>
        <dbReference type="ARBA" id="ARBA00022958"/>
    </source>
</evidence>
<comment type="catalytic activity">
    <reaction evidence="16 17 19">
        <text>(6S)-NADPHX + ADP = AMP + phosphate + NADPH + H(+)</text>
        <dbReference type="Rhea" id="RHEA:32235"/>
        <dbReference type="ChEBI" id="CHEBI:15378"/>
        <dbReference type="ChEBI" id="CHEBI:43474"/>
        <dbReference type="ChEBI" id="CHEBI:57783"/>
        <dbReference type="ChEBI" id="CHEBI:64076"/>
        <dbReference type="ChEBI" id="CHEBI:456215"/>
        <dbReference type="ChEBI" id="CHEBI:456216"/>
        <dbReference type="EC" id="4.2.1.136"/>
    </reaction>
</comment>
<evidence type="ECO:0000313" key="22">
    <source>
        <dbReference type="EMBL" id="MBB6456450.1"/>
    </source>
</evidence>
<dbReference type="InterPro" id="IPR030677">
    <property type="entry name" value="Nnr"/>
</dbReference>
<comment type="function">
    <text evidence="18">Catalyzes the epimerization of the S- and R-forms of NAD(P)HX, a damaged form of NAD(P)H that is a result of enzymatic or heat-dependent hydration. This is a prerequisite for the S-specific NAD(P)H-hydrate dehydratase to allow the repair of both epimers of NAD(P)HX.</text>
</comment>
<evidence type="ECO:0000256" key="17">
    <source>
        <dbReference type="HAMAP-Rule" id="MF_01965"/>
    </source>
</evidence>
<dbReference type="EC" id="5.1.99.6" evidence="19"/>
<feature type="binding site" evidence="18">
    <location>
        <begin position="119"/>
        <end position="123"/>
    </location>
    <ligand>
        <name>(6S)-NADPHX</name>
        <dbReference type="ChEBI" id="CHEBI:64076"/>
    </ligand>
</feature>
<dbReference type="GO" id="GO:0046496">
    <property type="term" value="P:nicotinamide nucleotide metabolic process"/>
    <property type="evidence" value="ECO:0007669"/>
    <property type="project" value="UniProtKB-UniRule"/>
</dbReference>
<keyword evidence="23" id="KW-1185">Reference proteome</keyword>
<dbReference type="NCBIfam" id="TIGR00196">
    <property type="entry name" value="yjeF_cterm"/>
    <property type="match status" value="1"/>
</dbReference>
<comment type="function">
    <text evidence="17">Catalyzes the dehydration of the S-form of NAD(P)HX at the expense of ADP, which is converted to AMP. Together with NAD(P)HX epimerase, which catalyzes the epimerization of the S- and R-forms, the enzyme allows the repair of both epimers of NAD(P)HX, a damaged form of NAD(P)H that is a result of enzymatic or heat-dependent hydration.</text>
</comment>
<keyword evidence="5 18" id="KW-0479">Metal-binding</keyword>
<feature type="binding site" evidence="18">
    <location>
        <position position="211"/>
    </location>
    <ligand>
        <name>K(+)</name>
        <dbReference type="ChEBI" id="CHEBI:29103"/>
    </ligand>
</feature>
<comment type="similarity">
    <text evidence="18">Belongs to the NnrE/AIBP family.</text>
</comment>
<evidence type="ECO:0000256" key="10">
    <source>
        <dbReference type="ARBA" id="ARBA00023027"/>
    </source>
</evidence>
<dbReference type="HAMAP" id="MF_01966">
    <property type="entry name" value="NADHX_epimerase"/>
    <property type="match status" value="1"/>
</dbReference>
<dbReference type="InterPro" id="IPR036652">
    <property type="entry name" value="YjeF_N_dom_sf"/>
</dbReference>
<feature type="binding site" evidence="18">
    <location>
        <position position="120"/>
    </location>
    <ligand>
        <name>K(+)</name>
        <dbReference type="ChEBI" id="CHEBI:29103"/>
    </ligand>
</feature>
<dbReference type="PROSITE" id="PS51383">
    <property type="entry name" value="YJEF_C_3"/>
    <property type="match status" value="1"/>
</dbReference>
<dbReference type="AlphaFoldDB" id="A0A841QDC3"/>
<comment type="subunit">
    <text evidence="17">Homotetramer.</text>
</comment>
<feature type="binding site" evidence="17">
    <location>
        <position position="411"/>
    </location>
    <ligand>
        <name>(6S)-NADPHX</name>
        <dbReference type="ChEBI" id="CHEBI:64076"/>
    </ligand>
</feature>
<evidence type="ECO:0000256" key="13">
    <source>
        <dbReference type="ARBA" id="ARBA00023268"/>
    </source>
</evidence>
<dbReference type="GO" id="GO:0016301">
    <property type="term" value="F:kinase activity"/>
    <property type="evidence" value="ECO:0007669"/>
    <property type="project" value="UniProtKB-KW"/>
</dbReference>
<dbReference type="Proteomes" id="UP000578000">
    <property type="component" value="Unassembled WGS sequence"/>
</dbReference>
<name>A0A841QDC3_9PROT</name>
<feature type="binding site" evidence="17">
    <location>
        <position position="365"/>
    </location>
    <ligand>
        <name>(6S)-NADPHX</name>
        <dbReference type="ChEBI" id="CHEBI:64076"/>
    </ligand>
</feature>
<evidence type="ECO:0000256" key="5">
    <source>
        <dbReference type="ARBA" id="ARBA00022723"/>
    </source>
</evidence>
<dbReference type="SUPFAM" id="SSF64153">
    <property type="entry name" value="YjeF N-terminal domain-like"/>
    <property type="match status" value="1"/>
</dbReference>
<dbReference type="PIRSF" id="PIRSF017184">
    <property type="entry name" value="Nnr"/>
    <property type="match status" value="1"/>
</dbReference>
<keyword evidence="8 17" id="KW-0521">NADP</keyword>
<reference evidence="22 23" key="1">
    <citation type="submission" date="2020-08" db="EMBL/GenBank/DDBJ databases">
        <title>Genomic Encyclopedia of Type Strains, Phase IV (KMG-IV): sequencing the most valuable type-strain genomes for metagenomic binning, comparative biology and taxonomic classification.</title>
        <authorList>
            <person name="Goeker M."/>
        </authorList>
    </citation>
    <scope>NUCLEOTIDE SEQUENCE [LARGE SCALE GENOMIC DNA]</scope>
    <source>
        <strain evidence="22 23">DSM 4491</strain>
    </source>
</reference>
<dbReference type="SUPFAM" id="SSF53613">
    <property type="entry name" value="Ribokinase-like"/>
    <property type="match status" value="1"/>
</dbReference>
<keyword evidence="13" id="KW-0511">Multifunctional enzyme</keyword>
<evidence type="ECO:0000256" key="19">
    <source>
        <dbReference type="PIRNR" id="PIRNR017184"/>
    </source>
</evidence>
<dbReference type="GO" id="GO:0046872">
    <property type="term" value="F:metal ion binding"/>
    <property type="evidence" value="ECO:0007669"/>
    <property type="project" value="UniProtKB-UniRule"/>
</dbReference>
<dbReference type="InterPro" id="IPR029056">
    <property type="entry name" value="Ribokinase-like"/>
</dbReference>
<comment type="cofactor">
    <cofactor evidence="18 19">
        <name>K(+)</name>
        <dbReference type="ChEBI" id="CHEBI:29103"/>
    </cofactor>
    <text evidence="18 19">Binds 1 potassium ion per subunit.</text>
</comment>
<dbReference type="Gene3D" id="3.40.1190.20">
    <property type="match status" value="1"/>
</dbReference>
<sequence length="537" mass="54876">MAWCLRVGTVGGGEGREGCYAQRHARCVSACLIAKGTGRVQGAIMPDSSHTPCAEPSMQPAYPSSLSLYTPLQMGEVDRRSAALVPVATLMENAGRAVARAIRRYERPARVLVLCGPGNNGGDGYVAARYLAGMGWPVAVAELAPPRADTDAGRASAAYVGPRVPFAPAEAARAELVVDAVFGAGLSRDVGGLVAETLAAARRIVAVDTPSGLDGATGQVRGYAPQAAMTVTFCRYKPGHLLYPARGLLGRLVLADIGVPDSVLAAVPANTWHNSPGLWALPVLGGESNKYTRGVVSICAGQSMPGAARLCASGARSVGAGLVRVAAGAGAPAYRLGQPGLIVDDAPLAQLLEDRRRHVWVCGPGLAEAEVEAALPLLLDSERSVLADAGALSACAGQPEKLRGVSVITPHAGEFARVFGPVGDNPPEQVREAARQIDAVVVLKGASTMIAAPDGRLAINTHATPALGTAGSGDTLSGVIAALLAAGMPAWQAACAGVWLHGEAGLQAGPWPVAEDLDRYLGLARQTAEQAQGQGPV</sequence>
<feature type="binding site" evidence="18">
    <location>
        <begin position="183"/>
        <end position="189"/>
    </location>
    <ligand>
        <name>(6S)-NADPHX</name>
        <dbReference type="ChEBI" id="CHEBI:64076"/>
    </ligand>
</feature>
<evidence type="ECO:0000259" key="21">
    <source>
        <dbReference type="PROSITE" id="PS51385"/>
    </source>
</evidence>
<dbReference type="EMBL" id="JACHIE010000003">
    <property type="protein sequence ID" value="MBB6456450.1"/>
    <property type="molecule type" value="Genomic_DNA"/>
</dbReference>
<gene>
    <name evidence="17" type="primary">nnrD</name>
    <name evidence="18" type="synonym">nnrE</name>
    <name evidence="22" type="ORF">HNR55_001024</name>
</gene>
<evidence type="ECO:0000256" key="1">
    <source>
        <dbReference type="ARBA" id="ARBA00000013"/>
    </source>
</evidence>
<evidence type="ECO:0000256" key="12">
    <source>
        <dbReference type="ARBA" id="ARBA00023239"/>
    </source>
</evidence>
<evidence type="ECO:0000256" key="14">
    <source>
        <dbReference type="ARBA" id="ARBA00025153"/>
    </source>
</evidence>
<feature type="binding site" evidence="18">
    <location>
        <position position="208"/>
    </location>
    <ligand>
        <name>(6S)-NADPHX</name>
        <dbReference type="ChEBI" id="CHEBI:64076"/>
    </ligand>
</feature>
<evidence type="ECO:0000256" key="7">
    <source>
        <dbReference type="ARBA" id="ARBA00022840"/>
    </source>
</evidence>
<comment type="similarity">
    <text evidence="3 19">In the N-terminal section; belongs to the NnrE/AIBP family.</text>
</comment>
<keyword evidence="6 17" id="KW-0547">Nucleotide-binding</keyword>
<keyword evidence="12 17" id="KW-0456">Lyase</keyword>
<dbReference type="PROSITE" id="PS01050">
    <property type="entry name" value="YJEF_C_2"/>
    <property type="match status" value="1"/>
</dbReference>
<protein>
    <recommendedName>
        <fullName evidence="19">Bifunctional NAD(P)H-hydrate repair enzyme</fullName>
    </recommendedName>
    <alternativeName>
        <fullName evidence="19">Nicotinamide nucleotide repair protein</fullName>
    </alternativeName>
    <domain>
        <recommendedName>
            <fullName evidence="19">ADP-dependent (S)-NAD(P)H-hydrate dehydratase</fullName>
            <ecNumber evidence="19">4.2.1.136</ecNumber>
        </recommendedName>
        <alternativeName>
            <fullName evidence="19">ADP-dependent NAD(P)HX dehydratase</fullName>
        </alternativeName>
    </domain>
    <domain>
        <recommendedName>
            <fullName evidence="19">NAD(P)H-hydrate epimerase</fullName>
            <ecNumber evidence="19">5.1.99.6</ecNumber>
        </recommendedName>
    </domain>
</protein>
<evidence type="ECO:0000256" key="15">
    <source>
        <dbReference type="ARBA" id="ARBA00048238"/>
    </source>
</evidence>
<keyword evidence="22" id="KW-0808">Transferase</keyword>